<sequence length="252" mass="27977">MKLDVSDLTASLLEYNSLVNQSAIAINKALLVIGNILLSIFLLIEMMKWQELVGSTMGKKMPIKLWFEIGFKYLACWFLIQYSAPILDGLMWLLNSGVHLVSKVVKIEEYSYQFKLGTVRGPAKIILNLIGGTVSLFANMIAKLIVFLRYMELYFLKGIAPVLLPSMVNETVRPIAISFLKYFASYVLITLGLAVVGVIYTSLFSSNLLSTLVVSTNIPYGIAIVSIFQGGIYIFTIVGVGRKMRQLLGGVR</sequence>
<reference evidence="2 3" key="1">
    <citation type="submission" date="2018-06" db="EMBL/GenBank/DDBJ databases">
        <authorList>
            <consortium name="Pathogen Informatics"/>
            <person name="Doyle S."/>
        </authorList>
    </citation>
    <scope>NUCLEOTIDE SEQUENCE [LARGE SCALE GENOMIC DNA]</scope>
    <source>
        <strain evidence="2 3">NCTC12957</strain>
    </source>
</reference>
<dbReference type="AlphaFoldDB" id="A0A380IH46"/>
<feature type="transmembrane region" description="Helical" evidence="1">
    <location>
        <begin position="125"/>
        <end position="148"/>
    </location>
</feature>
<feature type="transmembrane region" description="Helical" evidence="1">
    <location>
        <begin position="183"/>
        <end position="206"/>
    </location>
</feature>
<protein>
    <recommendedName>
        <fullName evidence="4">Conjugal transfer protein TrbL</fullName>
    </recommendedName>
</protein>
<keyword evidence="1" id="KW-0812">Transmembrane</keyword>
<gene>
    <name evidence="2" type="ORF">NCTC12957_01984</name>
</gene>
<evidence type="ECO:0000313" key="2">
    <source>
        <dbReference type="EMBL" id="SUN08389.1"/>
    </source>
</evidence>
<name>A0A380IH46_STRAI</name>
<feature type="transmembrane region" description="Helical" evidence="1">
    <location>
        <begin position="218"/>
        <end position="240"/>
    </location>
</feature>
<keyword evidence="1" id="KW-0472">Membrane</keyword>
<organism evidence="2 3">
    <name type="scientific">Streptococcus acidominimus</name>
    <dbReference type="NCBI Taxonomy" id="1326"/>
    <lineage>
        <taxon>Bacteria</taxon>
        <taxon>Bacillati</taxon>
        <taxon>Bacillota</taxon>
        <taxon>Bacilli</taxon>
        <taxon>Lactobacillales</taxon>
        <taxon>Streptococcaceae</taxon>
        <taxon>Streptococcus</taxon>
    </lineage>
</organism>
<dbReference type="OrthoDB" id="2215210at2"/>
<keyword evidence="1" id="KW-1133">Transmembrane helix</keyword>
<dbReference type="Proteomes" id="UP000255213">
    <property type="component" value="Unassembled WGS sequence"/>
</dbReference>
<evidence type="ECO:0000256" key="1">
    <source>
        <dbReference type="SAM" id="Phobius"/>
    </source>
</evidence>
<feature type="transmembrane region" description="Helical" evidence="1">
    <location>
        <begin position="23"/>
        <end position="44"/>
    </location>
</feature>
<dbReference type="EMBL" id="UHEN01000001">
    <property type="protein sequence ID" value="SUN08389.1"/>
    <property type="molecule type" value="Genomic_DNA"/>
</dbReference>
<evidence type="ECO:0008006" key="4">
    <source>
        <dbReference type="Google" id="ProtNLM"/>
    </source>
</evidence>
<feature type="transmembrane region" description="Helical" evidence="1">
    <location>
        <begin position="65"/>
        <end position="84"/>
    </location>
</feature>
<proteinExistence type="predicted"/>
<dbReference type="RefSeq" id="WP_083609346.1">
    <property type="nucleotide sequence ID" value="NZ_MSJL01000010.1"/>
</dbReference>
<evidence type="ECO:0000313" key="3">
    <source>
        <dbReference type="Proteomes" id="UP000255213"/>
    </source>
</evidence>
<accession>A0A380IH46</accession>